<dbReference type="Proteomes" id="UP000070531">
    <property type="component" value="Unassembled WGS sequence"/>
</dbReference>
<dbReference type="PATRIC" id="fig|419005.5.peg.911"/>
<protein>
    <submittedName>
        <fullName evidence="1">Uncharacterized protein</fullName>
    </submittedName>
</protein>
<gene>
    <name evidence="1" type="ORF">HMPREF1860_00911</name>
</gene>
<name>A0A134BFQ7_9BACT</name>
<dbReference type="STRING" id="419005.HMPREF1860_00911"/>
<reference evidence="1 2" key="1">
    <citation type="submission" date="2016-01" db="EMBL/GenBank/DDBJ databases">
        <authorList>
            <person name="Oliw E.H."/>
        </authorList>
    </citation>
    <scope>NUCLEOTIDE SEQUENCE [LARGE SCALE GENOMIC DNA]</scope>
    <source>
        <strain evidence="1 2">DNF00307</strain>
    </source>
</reference>
<proteinExistence type="predicted"/>
<dbReference type="EMBL" id="LSDL01000038">
    <property type="protein sequence ID" value="KXB78781.1"/>
    <property type="molecule type" value="Genomic_DNA"/>
</dbReference>
<accession>A0A134BFQ7</accession>
<sequence>MSNLGSYVKAIQKVSTHLTEEPLKRLLVSKNNHLLFNPSTLRGNGGVM</sequence>
<evidence type="ECO:0000313" key="2">
    <source>
        <dbReference type="Proteomes" id="UP000070531"/>
    </source>
</evidence>
<organism evidence="1">
    <name type="scientific">Prevotella amnii</name>
    <dbReference type="NCBI Taxonomy" id="419005"/>
    <lineage>
        <taxon>Bacteria</taxon>
        <taxon>Pseudomonadati</taxon>
        <taxon>Bacteroidota</taxon>
        <taxon>Bacteroidia</taxon>
        <taxon>Bacteroidales</taxon>
        <taxon>Prevotellaceae</taxon>
        <taxon>Prevotella</taxon>
    </lineage>
</organism>
<comment type="caution">
    <text evidence="1">The sequence shown here is derived from an EMBL/GenBank/DDBJ whole genome shotgun (WGS) entry which is preliminary data.</text>
</comment>
<evidence type="ECO:0000313" key="1">
    <source>
        <dbReference type="EMBL" id="KXB78781.1"/>
    </source>
</evidence>
<dbReference type="AlphaFoldDB" id="A0A134BFQ7"/>